<evidence type="ECO:0008006" key="3">
    <source>
        <dbReference type="Google" id="ProtNLM"/>
    </source>
</evidence>
<dbReference type="EMBL" id="JAVDWV010000001">
    <property type="protein sequence ID" value="MDR7153217.1"/>
    <property type="molecule type" value="Genomic_DNA"/>
</dbReference>
<reference evidence="1 2" key="1">
    <citation type="submission" date="2023-07" db="EMBL/GenBank/DDBJ databases">
        <title>Sorghum-associated microbial communities from plants grown in Nebraska, USA.</title>
        <authorList>
            <person name="Schachtman D."/>
        </authorList>
    </citation>
    <scope>NUCLEOTIDE SEQUENCE [LARGE SCALE GENOMIC DNA]</scope>
    <source>
        <strain evidence="1 2">4256</strain>
    </source>
</reference>
<dbReference type="Proteomes" id="UP001267638">
    <property type="component" value="Unassembled WGS sequence"/>
</dbReference>
<evidence type="ECO:0000313" key="2">
    <source>
        <dbReference type="Proteomes" id="UP001267638"/>
    </source>
</evidence>
<keyword evidence="2" id="KW-1185">Reference proteome</keyword>
<protein>
    <recommendedName>
        <fullName evidence="3">N-ethylmaleimide reductase</fullName>
    </recommendedName>
</protein>
<comment type="caution">
    <text evidence="1">The sequence shown here is derived from an EMBL/GenBank/DDBJ whole genome shotgun (WGS) entry which is preliminary data.</text>
</comment>
<sequence length="63" mass="6737">MENPGLSPSRFGGGNRRLIAAALQSRIIDRLVQNAPMNDAHTESYYGGGAEGYTDYPILPKAG</sequence>
<proteinExistence type="predicted"/>
<accession>A0ABU1WW37</accession>
<name>A0ABU1WW37_SPHXE</name>
<gene>
    <name evidence="1" type="ORF">J2W40_000011</name>
</gene>
<dbReference type="RefSeq" id="WP_310220915.1">
    <property type="nucleotide sequence ID" value="NZ_JAVDWV010000001.1"/>
</dbReference>
<evidence type="ECO:0000313" key="1">
    <source>
        <dbReference type="EMBL" id="MDR7153217.1"/>
    </source>
</evidence>
<organism evidence="1 2">
    <name type="scientific">Sphingobium xenophagum</name>
    <dbReference type="NCBI Taxonomy" id="121428"/>
    <lineage>
        <taxon>Bacteria</taxon>
        <taxon>Pseudomonadati</taxon>
        <taxon>Pseudomonadota</taxon>
        <taxon>Alphaproteobacteria</taxon>
        <taxon>Sphingomonadales</taxon>
        <taxon>Sphingomonadaceae</taxon>
        <taxon>Sphingobium</taxon>
    </lineage>
</organism>